<accession>A0AAI9K5K2</accession>
<reference evidence="1" key="1">
    <citation type="submission" date="2020-06" db="EMBL/GenBank/DDBJ databases">
        <title>Characterization of fructooligosaccharide metabolism and fructooligosaccharide-degrading enzymes in human commensal butyrate producers.</title>
        <authorList>
            <person name="Tanno H."/>
            <person name="Fujii T."/>
            <person name="Hirano K."/>
            <person name="Maeno S."/>
            <person name="Tonozuka T."/>
            <person name="Sakamoto M."/>
            <person name="Ohkuma M."/>
            <person name="Tochio T."/>
            <person name="Endo A."/>
        </authorList>
    </citation>
    <scope>NUCLEOTIDE SEQUENCE</scope>
    <source>
        <strain evidence="1">JCM 31265</strain>
    </source>
</reference>
<dbReference type="EMBL" id="BLYL01000010">
    <property type="protein sequence ID" value="GFO94813.1"/>
    <property type="molecule type" value="Genomic_DNA"/>
</dbReference>
<organism evidence="1 2">
    <name type="scientific">Coprococcus eutactus</name>
    <dbReference type="NCBI Taxonomy" id="33043"/>
    <lineage>
        <taxon>Bacteria</taxon>
        <taxon>Bacillati</taxon>
        <taxon>Bacillota</taxon>
        <taxon>Clostridia</taxon>
        <taxon>Lachnospirales</taxon>
        <taxon>Lachnospiraceae</taxon>
        <taxon>Coprococcus</taxon>
    </lineage>
</organism>
<dbReference type="Proteomes" id="UP000660047">
    <property type="component" value="Unassembled WGS sequence"/>
</dbReference>
<evidence type="ECO:0000313" key="1">
    <source>
        <dbReference type="EMBL" id="GFO94813.1"/>
    </source>
</evidence>
<proteinExistence type="predicted"/>
<name>A0AAI9K5K2_9FIRM</name>
<protein>
    <submittedName>
        <fullName evidence="1">Uncharacterized protein</fullName>
    </submittedName>
</protein>
<sequence>MGTAGRGIDKVGYSITNMFLFQEKKNVMKQCILKISRKVNFIDM</sequence>
<dbReference type="AlphaFoldDB" id="A0AAI9K5K2"/>
<gene>
    <name evidence="1" type="ORF">COEU31_18590</name>
</gene>
<comment type="caution">
    <text evidence="1">The sequence shown here is derived from an EMBL/GenBank/DDBJ whole genome shotgun (WGS) entry which is preliminary data.</text>
</comment>
<evidence type="ECO:0000313" key="2">
    <source>
        <dbReference type="Proteomes" id="UP000660047"/>
    </source>
</evidence>